<evidence type="ECO:0008006" key="3">
    <source>
        <dbReference type="Google" id="ProtNLM"/>
    </source>
</evidence>
<dbReference type="Proteomes" id="UP000232720">
    <property type="component" value="Genome"/>
</dbReference>
<sequence length="212" mass="24601">MEEETINVDDFSRLLIADKCNALIAAEKMLPDNILSIVKNARDNFFANPSTKNYETIKKLFNQTKYVDDGIDYKDFNRRVLVIAIKFALNRSKDYFPNYKSVLELALKRLETINPDLKSSPRAMLQHYNECLENLDNPYAGENHLITFAKEIFSKMFIETIDLYSYNNKSPFDDNFTKPTITDILSVAKQAVKSRKQTFKPIYKIVTPIFTI</sequence>
<organism evidence="1 2">
    <name type="scientific">Adoxophyes honmai nucleopolyhedrovirus</name>
    <dbReference type="NCBI Taxonomy" id="224399"/>
    <lineage>
        <taxon>Viruses</taxon>
        <taxon>Viruses incertae sedis</taxon>
        <taxon>Naldaviricetes</taxon>
        <taxon>Lefavirales</taxon>
        <taxon>Baculoviridae</taxon>
        <taxon>Alphabaculovirus</taxon>
        <taxon>Alphabaculovirus adhonmai</taxon>
    </lineage>
</organism>
<organismHost>
    <name type="scientific">Adoxophyes honmai</name>
    <name type="common">Smaller tea tortrix moth</name>
    <dbReference type="NCBI Taxonomy" id="85585"/>
</organismHost>
<reference evidence="1 2" key="1">
    <citation type="journal article" date="2003" name="Virology">
        <title>Genome sequence and organization of a nucleopolyhedrovirus isolated from the smaller tea tortrix, Adoxophyes honmai.</title>
        <authorList>
            <person name="Nakai M."/>
            <person name="Goto C."/>
            <person name="Kang W."/>
            <person name="Shikata M."/>
            <person name="Luque T."/>
            <person name="Kunimi Y."/>
        </authorList>
    </citation>
    <scope>NUCLEOTIDE SEQUENCE [LARGE SCALE GENOMIC DNA]</scope>
    <source>
        <strain evidence="1 2">ADN001</strain>
    </source>
</reference>
<keyword evidence="2" id="KW-1185">Reference proteome</keyword>
<dbReference type="EMBL" id="AP006270">
    <property type="protein sequence ID" value="BAC67361.1"/>
    <property type="molecule type" value="Genomic_DNA"/>
</dbReference>
<evidence type="ECO:0000313" key="2">
    <source>
        <dbReference type="Proteomes" id="UP000232720"/>
    </source>
</evidence>
<accession>Q80LI6</accession>
<dbReference type="InterPro" id="IPR008534">
    <property type="entry name" value="DUF816"/>
</dbReference>
<evidence type="ECO:0000313" key="1">
    <source>
        <dbReference type="EMBL" id="BAC67361.1"/>
    </source>
</evidence>
<dbReference type="GeneID" id="1485726"/>
<dbReference type="OrthoDB" id="8415at10239"/>
<protein>
    <recommendedName>
        <fullName evidence="3">Ac106</fullName>
    </recommendedName>
</protein>
<dbReference type="RefSeq" id="NP_818757.1">
    <property type="nucleotide sequence ID" value="NC_004690.1"/>
</dbReference>
<dbReference type="Pfam" id="PF05674">
    <property type="entry name" value="DUF816"/>
    <property type="match status" value="1"/>
</dbReference>
<proteinExistence type="predicted"/>
<dbReference type="KEGG" id="vg:1485726"/>
<name>Q80LI6_NPVAH</name>